<dbReference type="EMBL" id="JH992999">
    <property type="protein sequence ID" value="EKX45377.1"/>
    <property type="molecule type" value="Genomic_DNA"/>
</dbReference>
<keyword evidence="1" id="KW-0812">Transmembrane</keyword>
<dbReference type="OrthoDB" id="433239at2759"/>
<sequence>MLWVAKFAGQARGLARFAGQDRLVHIFIALIFIAQCSLVACTPAITLVDHPNSCFNGQYDDIRFAGLRLSDVKKRFLAYPDGSAHNVSLPYASWSSARIVAEIIYILLEEVMGYSVVSLSGVAINTGVSMAYLAGCVDIEKCVKINNANPTIHLSVETWTMGIATLQGLPYAYRPLLANVYDYKTVDQVFVWQSTVERGKKDKVFLDFYGYYNAGSYNPEQYFDSLDKLLALTPIGNIETCTNLDQGTYGNLRYKADYIKFTGNNQLDCYRDMVWFSPACRRRSNTSQCVPVMVQYEYHVMLQLSFFLDFPVALVKFRDGSSAFDQVYYDVVRGGNFVFGWFKPDDNLLATDNVPVRVRMPDPNGYEQAQGKYATGLVDMNPRNYMWRYLPSVDKHVSFLASKLDFFDQDVQEFMAQSNVLKTSGMPSREAMFQVACNWLKGNEQTWFPWIPSICPEGFYGDSTLLSCLSCPAGWFCPGGTANATICPVGFFCPENSTQAIQCPNKKITSMYGASSSHGCDTCPSNFVLMGNECEHISIFIVVVLIPFILLAVLLLMYFRKFQGRLQVQEDKDLIEMISDLRKRLHIQLKDGYALSTERLGMRMARSQLKVIAKRSMEAAARLSIFQDDFDEHFFDSFCMCLLQRGSEADVGDSEQYHNLCDWLLEQCRILLLHSNHTQDLERRLEQVGSTVPHWDSLLSSCMQRVLGWFMTGEQRNKLLQMRLEKIRNLSKEERYLFFKTKVTNIKLWKDDITLFRRLQLLAQQLMADLVKSCEQRFNEMVNKEHGAVLVVYAPHIPGVQSDVEGRRSWQDYSSTFMEQNRHVTLSMERQDTVGAVRYGEREKSDARTDWEQMVKEGALECLDEEIFVVQLNTRSRILNDGFHRAVMDVLLSHCTGLDALTSSSSRETRPVEETVVHELRCIFREGPGNVKVHLARVKSVSRMREKLREYAPPNPKGTWPLCCNILDPVRLCLVCQGPSHMVQVAEWFEASSSSGPLTLCRVKNKFAWAEVEDGYRDLKLHLIYRGEGNLQIIGEIQIQDSQLYSLHTQMHRLYSIKRAYSIHYYLNSVFR</sequence>
<dbReference type="SUPFAM" id="SSF57184">
    <property type="entry name" value="Growth factor receptor domain"/>
    <property type="match status" value="1"/>
</dbReference>
<reference evidence="3" key="3">
    <citation type="submission" date="2016-03" db="UniProtKB">
        <authorList>
            <consortium name="EnsemblProtists"/>
        </authorList>
    </citation>
    <scope>IDENTIFICATION</scope>
</reference>
<evidence type="ECO:0008006" key="5">
    <source>
        <dbReference type="Google" id="ProtNLM"/>
    </source>
</evidence>
<dbReference type="Proteomes" id="UP000011087">
    <property type="component" value="Unassembled WGS sequence"/>
</dbReference>
<dbReference type="SMART" id="SM01411">
    <property type="entry name" value="Ephrin_rec_like"/>
    <property type="match status" value="1"/>
</dbReference>
<dbReference type="HOGENOM" id="CLU_280978_0_0_1"/>
<feature type="transmembrane region" description="Helical" evidence="1">
    <location>
        <begin position="537"/>
        <end position="559"/>
    </location>
</feature>
<evidence type="ECO:0000313" key="3">
    <source>
        <dbReference type="EnsemblProtists" id="EKX45377"/>
    </source>
</evidence>
<dbReference type="EnsemblProtists" id="EKX45377">
    <property type="protein sequence ID" value="EKX45377"/>
    <property type="gene ID" value="GUITHDRAFT_108646"/>
</dbReference>
<evidence type="ECO:0000313" key="4">
    <source>
        <dbReference type="Proteomes" id="UP000011087"/>
    </source>
</evidence>
<dbReference type="GeneID" id="17302138"/>
<reference evidence="2 4" key="1">
    <citation type="journal article" date="2012" name="Nature">
        <title>Algal genomes reveal evolutionary mosaicism and the fate of nucleomorphs.</title>
        <authorList>
            <consortium name="DOE Joint Genome Institute"/>
            <person name="Curtis B.A."/>
            <person name="Tanifuji G."/>
            <person name="Burki F."/>
            <person name="Gruber A."/>
            <person name="Irimia M."/>
            <person name="Maruyama S."/>
            <person name="Arias M.C."/>
            <person name="Ball S.G."/>
            <person name="Gile G.H."/>
            <person name="Hirakawa Y."/>
            <person name="Hopkins J.F."/>
            <person name="Kuo A."/>
            <person name="Rensing S.A."/>
            <person name="Schmutz J."/>
            <person name="Symeonidi A."/>
            <person name="Elias M."/>
            <person name="Eveleigh R.J."/>
            <person name="Herman E.K."/>
            <person name="Klute M.J."/>
            <person name="Nakayama T."/>
            <person name="Obornik M."/>
            <person name="Reyes-Prieto A."/>
            <person name="Armbrust E.V."/>
            <person name="Aves S.J."/>
            <person name="Beiko R.G."/>
            <person name="Coutinho P."/>
            <person name="Dacks J.B."/>
            <person name="Durnford D.G."/>
            <person name="Fast N.M."/>
            <person name="Green B.R."/>
            <person name="Grisdale C.J."/>
            <person name="Hempel F."/>
            <person name="Henrissat B."/>
            <person name="Hoppner M.P."/>
            <person name="Ishida K."/>
            <person name="Kim E."/>
            <person name="Koreny L."/>
            <person name="Kroth P.G."/>
            <person name="Liu Y."/>
            <person name="Malik S.B."/>
            <person name="Maier U.G."/>
            <person name="McRose D."/>
            <person name="Mock T."/>
            <person name="Neilson J.A."/>
            <person name="Onodera N.T."/>
            <person name="Poole A.M."/>
            <person name="Pritham E.J."/>
            <person name="Richards T.A."/>
            <person name="Rocap G."/>
            <person name="Roy S.W."/>
            <person name="Sarai C."/>
            <person name="Schaack S."/>
            <person name="Shirato S."/>
            <person name="Slamovits C.H."/>
            <person name="Spencer D.F."/>
            <person name="Suzuki S."/>
            <person name="Worden A.Z."/>
            <person name="Zauner S."/>
            <person name="Barry K."/>
            <person name="Bell C."/>
            <person name="Bharti A.K."/>
            <person name="Crow J.A."/>
            <person name="Grimwood J."/>
            <person name="Kramer R."/>
            <person name="Lindquist E."/>
            <person name="Lucas S."/>
            <person name="Salamov A."/>
            <person name="McFadden G.I."/>
            <person name="Lane C.E."/>
            <person name="Keeling P.J."/>
            <person name="Gray M.W."/>
            <person name="Grigoriev I.V."/>
            <person name="Archibald J.M."/>
        </authorList>
    </citation>
    <scope>NUCLEOTIDE SEQUENCE</scope>
    <source>
        <strain evidence="2 4">CCMP2712</strain>
    </source>
</reference>
<gene>
    <name evidence="2" type="ORF">GUITHDRAFT_108646</name>
</gene>
<dbReference type="KEGG" id="gtt:GUITHDRAFT_108646"/>
<evidence type="ECO:0000313" key="2">
    <source>
        <dbReference type="EMBL" id="EKX45377.1"/>
    </source>
</evidence>
<dbReference type="AlphaFoldDB" id="L1JAP8"/>
<dbReference type="RefSeq" id="XP_005832357.1">
    <property type="nucleotide sequence ID" value="XM_005832300.1"/>
</dbReference>
<protein>
    <recommendedName>
        <fullName evidence="5">Tyrosine-protein kinase ephrin type A/B receptor-like domain-containing protein</fullName>
    </recommendedName>
</protein>
<dbReference type="PaxDb" id="55529-EKX45377"/>
<accession>L1JAP8</accession>
<organism evidence="2">
    <name type="scientific">Guillardia theta (strain CCMP2712)</name>
    <name type="common">Cryptophyte</name>
    <dbReference type="NCBI Taxonomy" id="905079"/>
    <lineage>
        <taxon>Eukaryota</taxon>
        <taxon>Cryptophyceae</taxon>
        <taxon>Pyrenomonadales</taxon>
        <taxon>Geminigeraceae</taxon>
        <taxon>Guillardia</taxon>
    </lineage>
</organism>
<feature type="transmembrane region" description="Helical" evidence="1">
    <location>
        <begin position="23"/>
        <end position="45"/>
    </location>
</feature>
<keyword evidence="1" id="KW-1133">Transmembrane helix</keyword>
<keyword evidence="1" id="KW-0472">Membrane</keyword>
<keyword evidence="4" id="KW-1185">Reference proteome</keyword>
<name>L1JAP8_GUITC</name>
<evidence type="ECO:0000256" key="1">
    <source>
        <dbReference type="SAM" id="Phobius"/>
    </source>
</evidence>
<proteinExistence type="predicted"/>
<dbReference type="eggNOG" id="ENOG502SSIH">
    <property type="taxonomic scope" value="Eukaryota"/>
</dbReference>
<reference evidence="4" key="2">
    <citation type="submission" date="2012-11" db="EMBL/GenBank/DDBJ databases">
        <authorList>
            <person name="Kuo A."/>
            <person name="Curtis B.A."/>
            <person name="Tanifuji G."/>
            <person name="Burki F."/>
            <person name="Gruber A."/>
            <person name="Irimia M."/>
            <person name="Maruyama S."/>
            <person name="Arias M.C."/>
            <person name="Ball S.G."/>
            <person name="Gile G.H."/>
            <person name="Hirakawa Y."/>
            <person name="Hopkins J.F."/>
            <person name="Rensing S.A."/>
            <person name="Schmutz J."/>
            <person name="Symeonidi A."/>
            <person name="Elias M."/>
            <person name="Eveleigh R.J."/>
            <person name="Herman E.K."/>
            <person name="Klute M.J."/>
            <person name="Nakayama T."/>
            <person name="Obornik M."/>
            <person name="Reyes-Prieto A."/>
            <person name="Armbrust E.V."/>
            <person name="Aves S.J."/>
            <person name="Beiko R.G."/>
            <person name="Coutinho P."/>
            <person name="Dacks J.B."/>
            <person name="Durnford D.G."/>
            <person name="Fast N.M."/>
            <person name="Green B.R."/>
            <person name="Grisdale C."/>
            <person name="Hempe F."/>
            <person name="Henrissat B."/>
            <person name="Hoppner M.P."/>
            <person name="Ishida K.-I."/>
            <person name="Kim E."/>
            <person name="Koreny L."/>
            <person name="Kroth P.G."/>
            <person name="Liu Y."/>
            <person name="Malik S.-B."/>
            <person name="Maier U.G."/>
            <person name="McRose D."/>
            <person name="Mock T."/>
            <person name="Neilson J.A."/>
            <person name="Onodera N.T."/>
            <person name="Poole A.M."/>
            <person name="Pritham E.J."/>
            <person name="Richards T.A."/>
            <person name="Rocap G."/>
            <person name="Roy S.W."/>
            <person name="Sarai C."/>
            <person name="Schaack S."/>
            <person name="Shirato S."/>
            <person name="Slamovits C.H."/>
            <person name="Spencer D.F."/>
            <person name="Suzuki S."/>
            <person name="Worden A.Z."/>
            <person name="Zauner S."/>
            <person name="Barry K."/>
            <person name="Bell C."/>
            <person name="Bharti A.K."/>
            <person name="Crow J.A."/>
            <person name="Grimwood J."/>
            <person name="Kramer R."/>
            <person name="Lindquist E."/>
            <person name="Lucas S."/>
            <person name="Salamov A."/>
            <person name="McFadden G.I."/>
            <person name="Lane C.E."/>
            <person name="Keeling P.J."/>
            <person name="Gray M.W."/>
            <person name="Grigoriev I.V."/>
            <person name="Archibald J.M."/>
        </authorList>
    </citation>
    <scope>NUCLEOTIDE SEQUENCE</scope>
    <source>
        <strain evidence="4">CCMP2712</strain>
    </source>
</reference>
<dbReference type="InterPro" id="IPR009030">
    <property type="entry name" value="Growth_fac_rcpt_cys_sf"/>
</dbReference>